<name>A0A6U1KUI3_9CHLO</name>
<organism evidence="6">
    <name type="scientific">Tetraselmis chuii</name>
    <dbReference type="NCBI Taxonomy" id="63592"/>
    <lineage>
        <taxon>Eukaryota</taxon>
        <taxon>Viridiplantae</taxon>
        <taxon>Chlorophyta</taxon>
        <taxon>core chlorophytes</taxon>
        <taxon>Chlorodendrophyceae</taxon>
        <taxon>Chlorodendrales</taxon>
        <taxon>Chlorodendraceae</taxon>
        <taxon>Tetraselmis</taxon>
    </lineage>
</organism>
<dbReference type="InterPro" id="IPR003256">
    <property type="entry name" value="Ribosomal_uL24"/>
</dbReference>
<dbReference type="GO" id="GO:1990904">
    <property type="term" value="C:ribonucleoprotein complex"/>
    <property type="evidence" value="ECO:0007669"/>
    <property type="project" value="UniProtKB-KW"/>
</dbReference>
<dbReference type="Gene3D" id="2.30.30.30">
    <property type="match status" value="1"/>
</dbReference>
<accession>A0A6U1KUI3</accession>
<dbReference type="CDD" id="cd06089">
    <property type="entry name" value="KOW_RPL26"/>
    <property type="match status" value="1"/>
</dbReference>
<dbReference type="NCBIfam" id="TIGR01079">
    <property type="entry name" value="rplX_bact"/>
    <property type="match status" value="1"/>
</dbReference>
<evidence type="ECO:0000256" key="3">
    <source>
        <dbReference type="ARBA" id="ARBA00023274"/>
    </source>
</evidence>
<dbReference type="InterPro" id="IPR041988">
    <property type="entry name" value="Ribosomal_uL24_KOW"/>
</dbReference>
<sequence length="235" mass="25847">MASTGRIVPRMSKSKLREKRGQIVCEAWRILRGDKVYITTGKDKGLTGTVTKVIRDIYNPRVIVEGRNMVWKHVKMEGSKDGGKVRIPAPIQYSNVMLVDPTSGGPVRVKSGFTADGTKVRVSVGKHATGSIIPRPEILKERAKPRNPASIKDTAPEHVSKVTYNPETMVEDFKAFAAKVLGGQSYPKLKYPPLELENLPTASRTGQDQGLLPIAASEALRLRPKAKVAGKREWP</sequence>
<dbReference type="PANTHER" id="PTHR12903">
    <property type="entry name" value="MITOCHONDRIAL RIBOSOMAL PROTEIN L24"/>
    <property type="match status" value="1"/>
</dbReference>
<evidence type="ECO:0000313" key="6">
    <source>
        <dbReference type="EMBL" id="CAD9216290.1"/>
    </source>
</evidence>
<comment type="similarity">
    <text evidence="1">Belongs to the universal ribosomal protein uL24 family.</text>
</comment>
<keyword evidence="2" id="KW-0689">Ribosomal protein</keyword>
<feature type="domain" description="KOW" evidence="4">
    <location>
        <begin position="29"/>
        <end position="56"/>
    </location>
</feature>
<dbReference type="GO" id="GO:0003735">
    <property type="term" value="F:structural constituent of ribosome"/>
    <property type="evidence" value="ECO:0007669"/>
    <property type="project" value="InterPro"/>
</dbReference>
<proteinExistence type="inferred from homology"/>
<dbReference type="GO" id="GO:0003723">
    <property type="term" value="F:RNA binding"/>
    <property type="evidence" value="ECO:0007669"/>
    <property type="project" value="InterPro"/>
</dbReference>
<dbReference type="GO" id="GO:0005840">
    <property type="term" value="C:ribosome"/>
    <property type="evidence" value="ECO:0007669"/>
    <property type="project" value="UniProtKB-KW"/>
</dbReference>
<evidence type="ECO:0000256" key="2">
    <source>
        <dbReference type="ARBA" id="ARBA00022980"/>
    </source>
</evidence>
<dbReference type="InterPro" id="IPR005824">
    <property type="entry name" value="KOW"/>
</dbReference>
<evidence type="ECO:0000313" key="5">
    <source>
        <dbReference type="EMBL" id="CAD9216283.1"/>
    </source>
</evidence>
<dbReference type="Pfam" id="PF17136">
    <property type="entry name" value="ribosomal_L24"/>
    <property type="match status" value="1"/>
</dbReference>
<reference evidence="6" key="1">
    <citation type="submission" date="2021-01" db="EMBL/GenBank/DDBJ databases">
        <authorList>
            <person name="Corre E."/>
            <person name="Pelletier E."/>
            <person name="Niang G."/>
            <person name="Scheremetjew M."/>
            <person name="Finn R."/>
            <person name="Kale V."/>
            <person name="Holt S."/>
            <person name="Cochrane G."/>
            <person name="Meng A."/>
            <person name="Brown T."/>
            <person name="Cohen L."/>
        </authorList>
    </citation>
    <scope>NUCLEOTIDE SEQUENCE</scope>
    <source>
        <strain evidence="6">PLY429</strain>
    </source>
</reference>
<dbReference type="HAMAP" id="MF_01326_B">
    <property type="entry name" value="Ribosomal_uL24_B"/>
    <property type="match status" value="1"/>
</dbReference>
<dbReference type="AlphaFoldDB" id="A0A6U1KUI3"/>
<dbReference type="SMART" id="SM00739">
    <property type="entry name" value="KOW"/>
    <property type="match status" value="1"/>
</dbReference>
<gene>
    <name evidence="5" type="ORF">TCHU04912_LOCUS18523</name>
    <name evidence="6" type="ORF">TCHU04912_LOCUS18530</name>
</gene>
<dbReference type="EMBL" id="HBGG01035414">
    <property type="protein sequence ID" value="CAD9216290.1"/>
    <property type="molecule type" value="Transcribed_RNA"/>
</dbReference>
<dbReference type="InterPro" id="IPR057264">
    <property type="entry name" value="Ribosomal_uL24_C"/>
</dbReference>
<evidence type="ECO:0000256" key="1">
    <source>
        <dbReference type="ARBA" id="ARBA00010618"/>
    </source>
</evidence>
<dbReference type="GO" id="GO:0006412">
    <property type="term" value="P:translation"/>
    <property type="evidence" value="ECO:0007669"/>
    <property type="project" value="InterPro"/>
</dbReference>
<protein>
    <recommendedName>
        <fullName evidence="4">KOW domain-containing protein</fullName>
    </recommendedName>
</protein>
<keyword evidence="3" id="KW-0687">Ribonucleoprotein</keyword>
<dbReference type="InterPro" id="IPR014722">
    <property type="entry name" value="Rib_uL2_dom2"/>
</dbReference>
<dbReference type="InterPro" id="IPR008991">
    <property type="entry name" value="Translation_prot_SH3-like_sf"/>
</dbReference>
<evidence type="ECO:0000259" key="4">
    <source>
        <dbReference type="SMART" id="SM00739"/>
    </source>
</evidence>
<dbReference type="EMBL" id="HBGG01035403">
    <property type="protein sequence ID" value="CAD9216283.1"/>
    <property type="molecule type" value="Transcribed_RNA"/>
</dbReference>
<dbReference type="SUPFAM" id="SSF50104">
    <property type="entry name" value="Translation proteins SH3-like domain"/>
    <property type="match status" value="1"/>
</dbReference>
<dbReference type="Pfam" id="PF00467">
    <property type="entry name" value="KOW"/>
    <property type="match status" value="1"/>
</dbReference>